<proteinExistence type="predicted"/>
<dbReference type="EMBL" id="JBBKAR010000043">
    <property type="protein sequence ID" value="MEJ8305519.1"/>
    <property type="molecule type" value="Genomic_DNA"/>
</dbReference>
<keyword evidence="2" id="KW-1185">Reference proteome</keyword>
<keyword evidence="1" id="KW-0540">Nuclease</keyword>
<comment type="caution">
    <text evidence="1">The sequence shown here is derived from an EMBL/GenBank/DDBJ whole genome shotgun (WGS) entry which is preliminary data.</text>
</comment>
<evidence type="ECO:0000313" key="2">
    <source>
        <dbReference type="Proteomes" id="UP001380953"/>
    </source>
</evidence>
<keyword evidence="1" id="KW-0255">Endonuclease</keyword>
<keyword evidence="1" id="KW-0378">Hydrolase</keyword>
<accession>A0ACC6PF49</accession>
<evidence type="ECO:0000313" key="1">
    <source>
        <dbReference type="EMBL" id="MEJ8305519.1"/>
    </source>
</evidence>
<dbReference type="Proteomes" id="UP001380953">
    <property type="component" value="Unassembled WGS sequence"/>
</dbReference>
<reference evidence="1" key="1">
    <citation type="submission" date="2024-03" db="EMBL/GenBank/DDBJ databases">
        <title>Whole genome sequecning of epiphytes from Marcgravia umbellata leaves.</title>
        <authorList>
            <person name="Kumar G."/>
            <person name="Savka M.A."/>
        </authorList>
    </citation>
    <scope>NUCLEOTIDE SEQUENCE</scope>
    <source>
        <strain evidence="1">RIT_BL5</strain>
    </source>
</reference>
<sequence length="707" mass="77178">MAKIKVLDEHIANQIAAGEVVERPASVVKELVENAIDAGATKVDVWTEEGGLSSIRVTDNGSGIDPEDCETAFYRHATSKISGGRDLFQITSLGFRGEALPSIASVSKVEVVTACGEDGAGRRLVIEGGTLKSNEDAPASRGTDFRVKELFYNTPARLKYMKTVQTELGHISDYMYRMALSHPEVAFTLRHNGNSLLQTLGGGDLLQVIAAVYGTTSAKAMIGLEGESLDFAVSGFVSLPDFTRSNRSAITTVVNGRYIRSHVLNQAIMRAYHTLLPVGRHPLVVLRLVMHPSLVDVNVHPAKLEVRFSKEAELVAFVEEKIRAALSHEVLIPKAVNQRIGKSNSIVQEQFHFPKREGLLGDLASGLPQDKDVPSAAASIDLDNAALTHKVQSVNANLEQLPKASVADQQNVAPAADKDNESSASSVPKQNSATVGGEKVPEALKASVSYPSADGKQDSRPQQVREPGHGLGYTGRPNHSGASNPRQAAQPAQNSAALARAAELYSRGEAPKRPAFPEMTLIGQHHGTYLIAQNDQGLYLIDQHAAHERINYEYYYEKFGQPEEASQELLLPITLEFTSAESTKIRDRLGWFEQAGVYMEPFGGQTFRVTAYPHWFPAGDESSIIEEMAEWVLSERAIDLAKLREKASTLCSCKASIKANQRLSDIQAQTLIERLGRCKQPYTCPHGRPIVVSFSSYDLEKLFKRVM</sequence>
<gene>
    <name evidence="1" type="primary">mutL</name>
    <name evidence="1" type="ORF">WKI47_16540</name>
</gene>
<organism evidence="1 2">
    <name type="scientific">Saccharibacillus sacchari</name>
    <dbReference type="NCBI Taxonomy" id="456493"/>
    <lineage>
        <taxon>Bacteria</taxon>
        <taxon>Bacillati</taxon>
        <taxon>Bacillota</taxon>
        <taxon>Bacilli</taxon>
        <taxon>Bacillales</taxon>
        <taxon>Paenibacillaceae</taxon>
        <taxon>Saccharibacillus</taxon>
    </lineage>
</organism>
<name>A0ACC6PF49_9BACL</name>
<protein>
    <submittedName>
        <fullName evidence="1">DNA mismatch repair endonuclease MutL</fullName>
    </submittedName>
</protein>